<dbReference type="Proteomes" id="UP000029392">
    <property type="component" value="Unassembled WGS sequence"/>
</dbReference>
<feature type="non-terminal residue" evidence="2">
    <location>
        <position position="1"/>
    </location>
</feature>
<proteinExistence type="predicted"/>
<reference evidence="2 3" key="1">
    <citation type="submission" date="2013-09" db="EMBL/GenBank/DDBJ databases">
        <title>Genome sequencing of Arenimonas malthae.</title>
        <authorList>
            <person name="Chen F."/>
            <person name="Wang G."/>
        </authorList>
    </citation>
    <scope>NUCLEOTIDE SEQUENCE [LARGE SCALE GENOMIC DNA]</scope>
    <source>
        <strain evidence="2 3">CC-JY-1</strain>
    </source>
</reference>
<dbReference type="PATRIC" id="fig|1384054.3.peg.1885"/>
<evidence type="ECO:0008006" key="4">
    <source>
        <dbReference type="Google" id="ProtNLM"/>
    </source>
</evidence>
<organism evidence="2 3">
    <name type="scientific">Arenimonas malthae CC-JY-1</name>
    <dbReference type="NCBI Taxonomy" id="1384054"/>
    <lineage>
        <taxon>Bacteria</taxon>
        <taxon>Pseudomonadati</taxon>
        <taxon>Pseudomonadota</taxon>
        <taxon>Gammaproteobacteria</taxon>
        <taxon>Lysobacterales</taxon>
        <taxon>Lysobacteraceae</taxon>
        <taxon>Arenimonas</taxon>
    </lineage>
</organism>
<keyword evidence="3" id="KW-1185">Reference proteome</keyword>
<dbReference type="STRING" id="1384054.N790_02205"/>
<gene>
    <name evidence="2" type="ORF">N790_02205</name>
</gene>
<dbReference type="AlphaFoldDB" id="A0A091BPI3"/>
<feature type="region of interest" description="Disordered" evidence="1">
    <location>
        <begin position="398"/>
        <end position="428"/>
    </location>
</feature>
<name>A0A091BPI3_9GAMM</name>
<protein>
    <recommendedName>
        <fullName evidence="4">DUF4175 domain-containing protein</fullName>
    </recommendedName>
</protein>
<evidence type="ECO:0000313" key="2">
    <source>
        <dbReference type="EMBL" id="KFN46235.1"/>
    </source>
</evidence>
<dbReference type="RefSeq" id="WP_043803887.1">
    <property type="nucleotide sequence ID" value="NZ_AVCH01000172.1"/>
</dbReference>
<feature type="compositionally biased region" description="Basic and acidic residues" evidence="1">
    <location>
        <begin position="412"/>
        <end position="425"/>
    </location>
</feature>
<dbReference type="eggNOG" id="COG0803">
    <property type="taxonomic scope" value="Bacteria"/>
</dbReference>
<comment type="caution">
    <text evidence="2">The sequence shown here is derived from an EMBL/GenBank/DDBJ whole genome shotgun (WGS) entry which is preliminary data.</text>
</comment>
<evidence type="ECO:0000256" key="1">
    <source>
        <dbReference type="SAM" id="MobiDB-lite"/>
    </source>
</evidence>
<accession>A0A091BPI3</accession>
<evidence type="ECO:0000313" key="3">
    <source>
        <dbReference type="Proteomes" id="UP000029392"/>
    </source>
</evidence>
<sequence>RRALDARWAARRLNADPGMQDSADLLFADTTALGPLQQLQRERLEHHLAATPKLDLRANWPARALTLAWLAGLATTAALLLWPATPGERAAAERAAIETPNDEATHLALVASQLDIAPPAYTGLPVRTETSLSAQAPEGARLRWRLRFTPQPEGLALRLHDGSTLPMKREGDDWIAEHTLTRSTLYRLVPTGPLPLQEDTLHRLDAQPDQPPQLRVIAPERSLSLRSEGQRQWALEFEANDDHGLGPARLQVTLAQGSGEQVTVTERSLALRGEGEPKLRRYRQSLDLASLGLAEGDDLIVRLEVADNRAPAPQRARSASLILRWPMPPSGESTGMEGLVKKTLPAYFRSQRQIIIDAEALVAEKGRLAADAFLDRSDAIGVDQRILRMRYGQFLGEENAGQPEAPPDEDGEVHTEDDGHDHGDEGGAALGSAISVLEEYGHTHDDAEAATLLDPETRALLKQALDAMWSSEGELRQGQPARALPHAYRALGFIKQVQQASRIYLARVGLELPPIDEARRMTGKREGLGDRRTGLVPAETKDSPVPALWRALEGDGALDLPPFADWLQANETKLEDPLSLVAALDALRAKPESREHRQRLRALLWPLLPAPVAGVAPRAAPDAAGAAYLDALTEEPSP</sequence>
<dbReference type="EMBL" id="AVCH01000172">
    <property type="protein sequence ID" value="KFN46235.1"/>
    <property type="molecule type" value="Genomic_DNA"/>
</dbReference>